<name>A0A5M3Q3U2_9GAMM</name>
<dbReference type="PANTHER" id="PTHR34047:SF8">
    <property type="entry name" value="PROTEIN YKFC"/>
    <property type="match status" value="1"/>
</dbReference>
<dbReference type="PANTHER" id="PTHR34047">
    <property type="entry name" value="NUCLEAR INTRON MATURASE 1, MITOCHONDRIAL-RELATED"/>
    <property type="match status" value="1"/>
</dbReference>
<accession>A0A5M3Q3U2</accession>
<organism evidence="3 4">
    <name type="scientific">Marinobacter salsuginis</name>
    <dbReference type="NCBI Taxonomy" id="418719"/>
    <lineage>
        <taxon>Bacteria</taxon>
        <taxon>Pseudomonadati</taxon>
        <taxon>Pseudomonadota</taxon>
        <taxon>Gammaproteobacteria</taxon>
        <taxon>Pseudomonadales</taxon>
        <taxon>Marinobacteraceae</taxon>
        <taxon>Marinobacter</taxon>
    </lineage>
</organism>
<dbReference type="InterPro" id="IPR000477">
    <property type="entry name" value="RT_dom"/>
</dbReference>
<dbReference type="CDD" id="cd01646">
    <property type="entry name" value="RT_Bac_retron_I"/>
    <property type="match status" value="1"/>
</dbReference>
<comment type="caution">
    <text evidence="3">The sequence shown here is derived from an EMBL/GenBank/DDBJ whole genome shotgun (WGS) entry which is preliminary data.</text>
</comment>
<dbReference type="InterPro" id="IPR051083">
    <property type="entry name" value="GrpII_Intron_Splice-Mob/Def"/>
</dbReference>
<evidence type="ECO:0000313" key="4">
    <source>
        <dbReference type="Proteomes" id="UP000387223"/>
    </source>
</evidence>
<dbReference type="SUPFAM" id="SSF56672">
    <property type="entry name" value="DNA/RNA polymerases"/>
    <property type="match status" value="1"/>
</dbReference>
<dbReference type="NCBIfam" id="NF041747">
    <property type="entry name" value="Drt3a"/>
    <property type="match status" value="1"/>
</dbReference>
<dbReference type="AlphaFoldDB" id="A0A5M3Q3U2"/>
<evidence type="ECO:0000259" key="2">
    <source>
        <dbReference type="PROSITE" id="PS50878"/>
    </source>
</evidence>
<gene>
    <name evidence="3" type="ORF">MSSD14B_35100</name>
</gene>
<dbReference type="PROSITE" id="PS50878">
    <property type="entry name" value="RT_POL"/>
    <property type="match status" value="1"/>
</dbReference>
<proteinExistence type="inferred from homology"/>
<comment type="similarity">
    <text evidence="1">Belongs to the bacterial reverse transcriptase family.</text>
</comment>
<evidence type="ECO:0000256" key="1">
    <source>
        <dbReference type="ARBA" id="ARBA00034120"/>
    </source>
</evidence>
<dbReference type="EMBL" id="BGZI01000029">
    <property type="protein sequence ID" value="GBO89842.1"/>
    <property type="molecule type" value="Genomic_DNA"/>
</dbReference>
<sequence length="399" mass="46341">MLDQTFSARTLHRLCSVSEVIEFGLGGKTDEQICFFEEIASKINHDNFELSEFKCFKRNGKPVYKAKNKYDHFAIKKANENIKRIFSVSSSDRRLLVNQIKVLLEENSPFHIVKVDISSFFESVDKKELLDKCWDNPILSHLTKKIITNLLDDGQFKNKSGLPRGLSVSATLSELYLEDLDKHIREMEGIYYSARYVDDIVIFCIPTATETQEKVEEYITKMGLSINRGKTETKRNKTDKYPIIIDYLGYQFCKSENGVSVDIAPNKVKKIKTRIIKSFLSYLKDGNFYLLEKRLQFLTGNFSLDSKSKVEGEPLKTGIYYNYSEISPDAPSLDQLDSFLIKLIYSKHNSLGKKIRSRLTPRQRRALRKYSFKTGFHKKITHKFSYLDVVLIRRCWTNE</sequence>
<reference evidence="3 4" key="1">
    <citation type="journal article" date="2019" name="J. Gen. Appl. Microbiol.">
        <title>Aerobic degradation of cis-dichloroethene by the marine bacterium Marinobacter salsuginis strain 5N-3.</title>
        <authorList>
            <person name="Inoue Y."/>
            <person name="Fukunaga Y."/>
            <person name="Katsumata H."/>
            <person name="Ohji S."/>
            <person name="Hosoyama A."/>
            <person name="Mori K."/>
            <person name="Ando K."/>
        </authorList>
    </citation>
    <scope>NUCLEOTIDE SEQUENCE [LARGE SCALE GENOMIC DNA]</scope>
    <source>
        <strain evidence="3 4">NBRC 109114</strain>
    </source>
</reference>
<feature type="domain" description="Reverse transcriptase" evidence="2">
    <location>
        <begin position="37"/>
        <end position="252"/>
    </location>
</feature>
<dbReference type="Pfam" id="PF00078">
    <property type="entry name" value="RVT_1"/>
    <property type="match status" value="1"/>
</dbReference>
<evidence type="ECO:0000313" key="3">
    <source>
        <dbReference type="EMBL" id="GBO89842.1"/>
    </source>
</evidence>
<dbReference type="RefSeq" id="WP_153637406.1">
    <property type="nucleotide sequence ID" value="NZ_BGZI01000029.1"/>
</dbReference>
<dbReference type="InterPro" id="IPR043502">
    <property type="entry name" value="DNA/RNA_pol_sf"/>
</dbReference>
<protein>
    <submittedName>
        <fullName evidence="3">Maturase</fullName>
    </submittedName>
</protein>
<dbReference type="Proteomes" id="UP000387223">
    <property type="component" value="Unassembled WGS sequence"/>
</dbReference>